<dbReference type="InterPro" id="IPR027417">
    <property type="entry name" value="P-loop_NTPase"/>
</dbReference>
<dbReference type="Proteomes" id="UP001146120">
    <property type="component" value="Unassembled WGS sequence"/>
</dbReference>
<evidence type="ECO:0000313" key="8">
    <source>
        <dbReference type="EMBL" id="DAZ96538.1"/>
    </source>
</evidence>
<dbReference type="EMBL" id="DAKRPA010000164">
    <property type="protein sequence ID" value="DAZ96538.1"/>
    <property type="molecule type" value="Genomic_DNA"/>
</dbReference>
<dbReference type="InterPro" id="IPR011527">
    <property type="entry name" value="ABC1_TM_dom"/>
</dbReference>
<dbReference type="PROSITE" id="PS50893">
    <property type="entry name" value="ABC_TRANSPORTER_2"/>
    <property type="match status" value="1"/>
</dbReference>
<dbReference type="Gene3D" id="1.20.1560.10">
    <property type="entry name" value="ABC transporter type 1, transmembrane domain"/>
    <property type="match status" value="3"/>
</dbReference>
<feature type="transmembrane region" description="Helical" evidence="5">
    <location>
        <begin position="511"/>
        <end position="533"/>
    </location>
</feature>
<keyword evidence="4 5" id="KW-0472">Membrane</keyword>
<evidence type="ECO:0000259" key="7">
    <source>
        <dbReference type="PROSITE" id="PS50929"/>
    </source>
</evidence>
<organism evidence="8 9">
    <name type="scientific">Lagenidium giganteum</name>
    <dbReference type="NCBI Taxonomy" id="4803"/>
    <lineage>
        <taxon>Eukaryota</taxon>
        <taxon>Sar</taxon>
        <taxon>Stramenopiles</taxon>
        <taxon>Oomycota</taxon>
        <taxon>Peronosporomycetes</taxon>
        <taxon>Pythiales</taxon>
        <taxon>Pythiaceae</taxon>
    </lineage>
</organism>
<dbReference type="CDD" id="cd18578">
    <property type="entry name" value="ABC_6TM_Pgp_ABCB1_D2_like"/>
    <property type="match status" value="1"/>
</dbReference>
<keyword evidence="2 5" id="KW-0812">Transmembrane</keyword>
<dbReference type="SUPFAM" id="SSF90123">
    <property type="entry name" value="ABC transporter transmembrane region"/>
    <property type="match status" value="2"/>
</dbReference>
<feature type="transmembrane region" description="Helical" evidence="5">
    <location>
        <begin position="646"/>
        <end position="671"/>
    </location>
</feature>
<feature type="transmembrane region" description="Helical" evidence="5">
    <location>
        <begin position="774"/>
        <end position="794"/>
    </location>
</feature>
<dbReference type="CDD" id="cd18577">
    <property type="entry name" value="ABC_6TM_Pgp_ABCB1_D1_like"/>
    <property type="match status" value="1"/>
</dbReference>
<protein>
    <submittedName>
        <fullName evidence="8">Uncharacterized protein</fullName>
    </submittedName>
</protein>
<name>A0AAV2YT51_9STRA</name>
<proteinExistence type="predicted"/>
<dbReference type="Gene3D" id="3.40.50.300">
    <property type="entry name" value="P-loop containing nucleotide triphosphate hydrolases"/>
    <property type="match status" value="1"/>
</dbReference>
<dbReference type="InterPro" id="IPR039421">
    <property type="entry name" value="Type_1_exporter"/>
</dbReference>
<dbReference type="SUPFAM" id="SSF52540">
    <property type="entry name" value="P-loop containing nucleoside triphosphate hydrolases"/>
    <property type="match status" value="1"/>
</dbReference>
<accession>A0AAV2YT51</accession>
<evidence type="ECO:0000256" key="2">
    <source>
        <dbReference type="ARBA" id="ARBA00022692"/>
    </source>
</evidence>
<dbReference type="AlphaFoldDB" id="A0AAV2YT51"/>
<evidence type="ECO:0000256" key="1">
    <source>
        <dbReference type="ARBA" id="ARBA00004141"/>
    </source>
</evidence>
<sequence length="829" mass="89658">MASTQDIAVLGDDSNGHYARLATPTHIISQSYASTNHSKKGSTLNAESTDPKAPQSVSFSELFQFADSRDRVLIAIGCIAAAVTGMLEPMLIVLMGDVINSFNPRKVITMDQLVHNVNHVALNFVFVACGLLVTGWIQVACWTVAASRQAKRIRNAYVRAILIKEIGWFDVNDSMQLATKVSDSALSIQEGLGRKVGDGIGAFANGITGCIIGLFKGWELTLVLMACVPLISLSGVILMKAVASATQAGITSYAQAGAVAQEAISNVRTVQMFNSIPHFISKCYDGGKVFTIFFCVLFGAIHLAQCAPSLEAVATARAAAYDVFAMIHGGSLIDPLSERGAKLDQVHGKIEIRDAGETVALVGPSGSGKSTIVSLLKRFNDPSSGSVKLDGTNIRDLNVKWLRQQIGLVGQEPVLFATSILENIRNGRPSATDDEVLDAAKMANAYNFIMEFPEGFDTQMFQSHDHVRSLSVISHGAKTCETKVMSEEHIETKNVSMARLWKLTFEDWKHLALGVVGTVLNAAVYPVWGVLLGKIITLLLDYSKTKSEMREEAGYRSIAFFGMGILALVTSVVQKYGFGVVSHRLVAKMRLKTLESVLRQDIGWFDLPENSSGSLISRLTADSAALHAVTAGTLNQMLTYLSTIGVGYILGFAYSWEFALVLLAILPLMLFPAFATAQQLSGTSNNKSANDADQMASSLLAEAITSMRTVASYGMERSLNSKYCSLADASKRTDVKVGLVNGLWFGMSQCVKFLNMALLFWIGGQLVKNRTIKFKDMFIVHMAIMMSSLGAGVASQSMPNVAKGKEAAARVFEIIERVITSMRRQLVVK</sequence>
<gene>
    <name evidence="8" type="ORF">N0F65_011215</name>
</gene>
<dbReference type="GO" id="GO:0005743">
    <property type="term" value="C:mitochondrial inner membrane"/>
    <property type="evidence" value="ECO:0007669"/>
    <property type="project" value="TreeGrafter"/>
</dbReference>
<feature type="transmembrane region" description="Helical" evidence="5">
    <location>
        <begin position="221"/>
        <end position="243"/>
    </location>
</feature>
<dbReference type="PROSITE" id="PS50929">
    <property type="entry name" value="ABC_TM1F"/>
    <property type="match status" value="2"/>
</dbReference>
<dbReference type="Pfam" id="PF00664">
    <property type="entry name" value="ABC_membrane"/>
    <property type="match status" value="2"/>
</dbReference>
<dbReference type="InterPro" id="IPR036640">
    <property type="entry name" value="ABC1_TM_sf"/>
</dbReference>
<reference evidence="8" key="2">
    <citation type="journal article" date="2023" name="Microbiol Resour">
        <title>Decontamination and Annotation of the Draft Genome Sequence of the Oomycete Lagenidium giganteum ARSEF 373.</title>
        <authorList>
            <person name="Morgan W.R."/>
            <person name="Tartar A."/>
        </authorList>
    </citation>
    <scope>NUCLEOTIDE SEQUENCE</scope>
    <source>
        <strain evidence="8">ARSEF 373</strain>
    </source>
</reference>
<evidence type="ECO:0000256" key="4">
    <source>
        <dbReference type="ARBA" id="ARBA00023136"/>
    </source>
</evidence>
<feature type="transmembrane region" description="Helical" evidence="5">
    <location>
        <begin position="72"/>
        <end position="95"/>
    </location>
</feature>
<dbReference type="PANTHER" id="PTHR43394">
    <property type="entry name" value="ATP-DEPENDENT PERMEASE MDL1, MITOCHONDRIAL"/>
    <property type="match status" value="1"/>
</dbReference>
<comment type="caution">
    <text evidence="8">The sequence shown here is derived from an EMBL/GenBank/DDBJ whole genome shotgun (WGS) entry which is preliminary data.</text>
</comment>
<reference evidence="8" key="1">
    <citation type="submission" date="2022-11" db="EMBL/GenBank/DDBJ databases">
        <authorList>
            <person name="Morgan W.R."/>
            <person name="Tartar A."/>
        </authorList>
    </citation>
    <scope>NUCLEOTIDE SEQUENCE</scope>
    <source>
        <strain evidence="8">ARSEF 373</strain>
    </source>
</reference>
<feature type="domain" description="ABC transmembrane type-1" evidence="7">
    <location>
        <begin position="512"/>
        <end position="803"/>
    </location>
</feature>
<evidence type="ECO:0000256" key="3">
    <source>
        <dbReference type="ARBA" id="ARBA00022989"/>
    </source>
</evidence>
<evidence type="ECO:0000256" key="5">
    <source>
        <dbReference type="SAM" id="Phobius"/>
    </source>
</evidence>
<dbReference type="GO" id="GO:0090374">
    <property type="term" value="P:oligopeptide export from mitochondrion"/>
    <property type="evidence" value="ECO:0007669"/>
    <property type="project" value="TreeGrafter"/>
</dbReference>
<evidence type="ECO:0000259" key="6">
    <source>
        <dbReference type="PROSITE" id="PS50893"/>
    </source>
</evidence>
<dbReference type="Pfam" id="PF00005">
    <property type="entry name" value="ABC_tran"/>
    <property type="match status" value="1"/>
</dbReference>
<dbReference type="PANTHER" id="PTHR43394:SF18">
    <property type="entry name" value="ABC TRANSPORTER B FAMILY MEMBER 11-LIKE"/>
    <property type="match status" value="1"/>
</dbReference>
<feature type="domain" description="ABC transmembrane type-1" evidence="7">
    <location>
        <begin position="75"/>
        <end position="282"/>
    </location>
</feature>
<feature type="domain" description="ABC transporter" evidence="6">
    <location>
        <begin position="327"/>
        <end position="566"/>
    </location>
</feature>
<feature type="transmembrane region" description="Helical" evidence="5">
    <location>
        <begin position="742"/>
        <end position="762"/>
    </location>
</feature>
<keyword evidence="3 5" id="KW-1133">Transmembrane helix</keyword>
<comment type="subcellular location">
    <subcellularLocation>
        <location evidence="1">Membrane</location>
        <topology evidence="1">Multi-pass membrane protein</topology>
    </subcellularLocation>
</comment>
<evidence type="ECO:0000313" key="9">
    <source>
        <dbReference type="Proteomes" id="UP001146120"/>
    </source>
</evidence>
<keyword evidence="9" id="KW-1185">Reference proteome</keyword>
<feature type="transmembrane region" description="Helical" evidence="5">
    <location>
        <begin position="120"/>
        <end position="145"/>
    </location>
</feature>
<dbReference type="GO" id="GO:0016887">
    <property type="term" value="F:ATP hydrolysis activity"/>
    <property type="evidence" value="ECO:0007669"/>
    <property type="project" value="InterPro"/>
</dbReference>
<dbReference type="GO" id="GO:0015421">
    <property type="term" value="F:ABC-type oligopeptide transporter activity"/>
    <property type="evidence" value="ECO:0007669"/>
    <property type="project" value="TreeGrafter"/>
</dbReference>
<dbReference type="GO" id="GO:0005524">
    <property type="term" value="F:ATP binding"/>
    <property type="evidence" value="ECO:0007669"/>
    <property type="project" value="InterPro"/>
</dbReference>
<feature type="transmembrane region" description="Helical" evidence="5">
    <location>
        <begin position="553"/>
        <end position="573"/>
    </location>
</feature>
<dbReference type="InterPro" id="IPR003439">
    <property type="entry name" value="ABC_transporter-like_ATP-bd"/>
</dbReference>